<gene>
    <name evidence="12" type="ordered locus">CA2559_03590</name>
</gene>
<name>A3U6E0_CROAH</name>
<dbReference type="RefSeq" id="WP_013186483.1">
    <property type="nucleotide sequence ID" value="NC_014230.1"/>
</dbReference>
<dbReference type="GO" id="GO:0006307">
    <property type="term" value="P:DNA alkylation repair"/>
    <property type="evidence" value="ECO:0007669"/>
    <property type="project" value="UniProtKB-UniRule"/>
</dbReference>
<evidence type="ECO:0000256" key="8">
    <source>
        <dbReference type="ARBA" id="ARBA00049348"/>
    </source>
</evidence>
<evidence type="ECO:0000256" key="2">
    <source>
        <dbReference type="ARBA" id="ARBA00008711"/>
    </source>
</evidence>
<dbReference type="SUPFAM" id="SSF53155">
    <property type="entry name" value="Methylated DNA-protein cysteine methyltransferase domain"/>
    <property type="match status" value="1"/>
</dbReference>
<comment type="similarity">
    <text evidence="2 9">Belongs to the MGMT family.</text>
</comment>
<feature type="domain" description="Methylguanine DNA methyltransferase ribonuclease-like" evidence="11">
    <location>
        <begin position="12"/>
        <end position="73"/>
    </location>
</feature>
<reference evidence="12 13" key="1">
    <citation type="journal article" date="2010" name="J. Bacteriol.">
        <title>The complete genome sequence of Croceibacter atlanticus HTCC2559T.</title>
        <authorList>
            <person name="Oh H.M."/>
            <person name="Kang I."/>
            <person name="Ferriera S."/>
            <person name="Giovannoni S.J."/>
            <person name="Cho J.C."/>
        </authorList>
    </citation>
    <scope>NUCLEOTIDE SEQUENCE [LARGE SCALE GENOMIC DNA]</scope>
    <source>
        <strain evidence="13">ATCC BAA-628 / HTCC2559 / KCTC 12090</strain>
    </source>
</reference>
<dbReference type="PROSITE" id="PS00374">
    <property type="entry name" value="MGMT"/>
    <property type="match status" value="1"/>
</dbReference>
<feature type="active site" description="Nucleophile; methyl group acceptor" evidence="9">
    <location>
        <position position="129"/>
    </location>
</feature>
<dbReference type="PANTHER" id="PTHR10815">
    <property type="entry name" value="METHYLATED-DNA--PROTEIN-CYSTEINE METHYLTRANSFERASE"/>
    <property type="match status" value="1"/>
</dbReference>
<dbReference type="SUPFAM" id="SSF46767">
    <property type="entry name" value="Methylated DNA-protein cysteine methyltransferase, C-terminal domain"/>
    <property type="match status" value="1"/>
</dbReference>
<evidence type="ECO:0000256" key="7">
    <source>
        <dbReference type="ARBA" id="ARBA00023204"/>
    </source>
</evidence>
<dbReference type="STRING" id="216432.CA2559_03590"/>
<dbReference type="HOGENOM" id="CLU_000445_52_2_10"/>
<keyword evidence="4 9" id="KW-0489">Methyltransferase</keyword>
<dbReference type="EMBL" id="CP002046">
    <property type="protein sequence ID" value="EAP87807.1"/>
    <property type="molecule type" value="Genomic_DNA"/>
</dbReference>
<dbReference type="EC" id="2.1.1.63" evidence="9"/>
<evidence type="ECO:0000256" key="6">
    <source>
        <dbReference type="ARBA" id="ARBA00022763"/>
    </source>
</evidence>
<evidence type="ECO:0000256" key="5">
    <source>
        <dbReference type="ARBA" id="ARBA00022679"/>
    </source>
</evidence>
<evidence type="ECO:0000256" key="3">
    <source>
        <dbReference type="ARBA" id="ARBA00022490"/>
    </source>
</evidence>
<evidence type="ECO:0000313" key="13">
    <source>
        <dbReference type="Proteomes" id="UP000002297"/>
    </source>
</evidence>
<feature type="domain" description="Methylated-DNA-[protein]-cysteine S-methyltransferase DNA binding" evidence="10">
    <location>
        <begin position="78"/>
        <end position="157"/>
    </location>
</feature>
<keyword evidence="3 9" id="KW-0963">Cytoplasm</keyword>
<dbReference type="GO" id="GO:0032259">
    <property type="term" value="P:methylation"/>
    <property type="evidence" value="ECO:0007669"/>
    <property type="project" value="UniProtKB-KW"/>
</dbReference>
<dbReference type="GO" id="GO:0005737">
    <property type="term" value="C:cytoplasm"/>
    <property type="evidence" value="ECO:0007669"/>
    <property type="project" value="UniProtKB-SubCell"/>
</dbReference>
<accession>A3U6E0</accession>
<dbReference type="Pfam" id="PF02870">
    <property type="entry name" value="Methyltransf_1N"/>
    <property type="match status" value="1"/>
</dbReference>
<dbReference type="GO" id="GO:0003908">
    <property type="term" value="F:methylated-DNA-[protein]-cysteine S-methyltransferase activity"/>
    <property type="evidence" value="ECO:0007669"/>
    <property type="project" value="UniProtKB-UniRule"/>
</dbReference>
<evidence type="ECO:0000259" key="10">
    <source>
        <dbReference type="Pfam" id="PF01035"/>
    </source>
</evidence>
<comment type="catalytic activity">
    <reaction evidence="1 9">
        <text>a 4-O-methyl-thymidine in DNA + L-cysteinyl-[protein] = a thymidine in DNA + S-methyl-L-cysteinyl-[protein]</text>
        <dbReference type="Rhea" id="RHEA:53428"/>
        <dbReference type="Rhea" id="RHEA-COMP:10131"/>
        <dbReference type="Rhea" id="RHEA-COMP:10132"/>
        <dbReference type="Rhea" id="RHEA-COMP:13555"/>
        <dbReference type="Rhea" id="RHEA-COMP:13556"/>
        <dbReference type="ChEBI" id="CHEBI:29950"/>
        <dbReference type="ChEBI" id="CHEBI:82612"/>
        <dbReference type="ChEBI" id="CHEBI:137386"/>
        <dbReference type="ChEBI" id="CHEBI:137387"/>
        <dbReference type="EC" id="2.1.1.63"/>
    </reaction>
</comment>
<comment type="subcellular location">
    <subcellularLocation>
        <location evidence="9">Cytoplasm</location>
    </subcellularLocation>
</comment>
<comment type="miscellaneous">
    <text evidence="9">This enzyme catalyzes only one turnover and therefore is not strictly catalytic. According to one definition, an enzyme is a biocatalyst that acts repeatedly and over many reaction cycles.</text>
</comment>
<protein>
    <recommendedName>
        <fullName evidence="9">Methylated-DNA--protein-cysteine methyltransferase</fullName>
        <ecNumber evidence="9">2.1.1.63</ecNumber>
    </recommendedName>
    <alternativeName>
        <fullName evidence="9">6-O-methylguanine-DNA methyltransferase</fullName>
        <shortName evidence="9">MGMT</shortName>
    </alternativeName>
    <alternativeName>
        <fullName evidence="9">O-6-methylguanine-DNA-alkyltransferase</fullName>
    </alternativeName>
</protein>
<dbReference type="Proteomes" id="UP000002297">
    <property type="component" value="Chromosome"/>
</dbReference>
<evidence type="ECO:0000256" key="4">
    <source>
        <dbReference type="ARBA" id="ARBA00022603"/>
    </source>
</evidence>
<dbReference type="HAMAP" id="MF_00772">
    <property type="entry name" value="OGT"/>
    <property type="match status" value="1"/>
</dbReference>
<evidence type="ECO:0000256" key="1">
    <source>
        <dbReference type="ARBA" id="ARBA00001286"/>
    </source>
</evidence>
<dbReference type="KEGG" id="cat:CA2559_03590"/>
<dbReference type="eggNOG" id="COG0350">
    <property type="taxonomic scope" value="Bacteria"/>
</dbReference>
<dbReference type="InterPro" id="IPR036631">
    <property type="entry name" value="MGMT_N_sf"/>
</dbReference>
<keyword evidence="6 9" id="KW-0227">DNA damage</keyword>
<comment type="catalytic activity">
    <reaction evidence="8 9">
        <text>a 6-O-methyl-2'-deoxyguanosine in DNA + L-cysteinyl-[protein] = S-methyl-L-cysteinyl-[protein] + a 2'-deoxyguanosine in DNA</text>
        <dbReference type="Rhea" id="RHEA:24000"/>
        <dbReference type="Rhea" id="RHEA-COMP:10131"/>
        <dbReference type="Rhea" id="RHEA-COMP:10132"/>
        <dbReference type="Rhea" id="RHEA-COMP:11367"/>
        <dbReference type="Rhea" id="RHEA-COMP:11368"/>
        <dbReference type="ChEBI" id="CHEBI:29950"/>
        <dbReference type="ChEBI" id="CHEBI:82612"/>
        <dbReference type="ChEBI" id="CHEBI:85445"/>
        <dbReference type="ChEBI" id="CHEBI:85448"/>
        <dbReference type="EC" id="2.1.1.63"/>
    </reaction>
</comment>
<dbReference type="AlphaFoldDB" id="A3U6E0"/>
<dbReference type="NCBIfam" id="TIGR00589">
    <property type="entry name" value="ogt"/>
    <property type="match status" value="1"/>
</dbReference>
<dbReference type="InterPro" id="IPR001497">
    <property type="entry name" value="MethylDNA_cys_MeTrfase_AS"/>
</dbReference>
<evidence type="ECO:0000313" key="12">
    <source>
        <dbReference type="EMBL" id="EAP87807.1"/>
    </source>
</evidence>
<keyword evidence="5 9" id="KW-0808">Transferase</keyword>
<keyword evidence="7 9" id="KW-0234">DNA repair</keyword>
<dbReference type="CDD" id="cd06445">
    <property type="entry name" value="ATase"/>
    <property type="match status" value="1"/>
</dbReference>
<dbReference type="InterPro" id="IPR036217">
    <property type="entry name" value="MethylDNA_cys_MeTrfase_DNAb"/>
</dbReference>
<keyword evidence="13" id="KW-1185">Reference proteome</keyword>
<dbReference type="InterPro" id="IPR036388">
    <property type="entry name" value="WH-like_DNA-bd_sf"/>
</dbReference>
<dbReference type="GeneID" id="89452509"/>
<dbReference type="InterPro" id="IPR014048">
    <property type="entry name" value="MethylDNA_cys_MeTrfase_DNA-bd"/>
</dbReference>
<dbReference type="Pfam" id="PF01035">
    <property type="entry name" value="DNA_binding_1"/>
    <property type="match status" value="1"/>
</dbReference>
<dbReference type="Gene3D" id="1.10.10.10">
    <property type="entry name" value="Winged helix-like DNA-binding domain superfamily/Winged helix DNA-binding domain"/>
    <property type="match status" value="1"/>
</dbReference>
<evidence type="ECO:0000256" key="9">
    <source>
        <dbReference type="HAMAP-Rule" id="MF_00772"/>
    </source>
</evidence>
<evidence type="ECO:0000259" key="11">
    <source>
        <dbReference type="Pfam" id="PF02870"/>
    </source>
</evidence>
<proteinExistence type="inferred from homology"/>
<dbReference type="InterPro" id="IPR008332">
    <property type="entry name" value="MethylG_MeTrfase_N"/>
</dbReference>
<dbReference type="InterPro" id="IPR023546">
    <property type="entry name" value="MGMT"/>
</dbReference>
<dbReference type="Gene3D" id="3.30.160.70">
    <property type="entry name" value="Methylated DNA-protein cysteine methyltransferase domain"/>
    <property type="match status" value="1"/>
</dbReference>
<dbReference type="OrthoDB" id="9802228at2"/>
<dbReference type="FunFam" id="1.10.10.10:FF:000214">
    <property type="entry name" value="Methylated-DNA--protein-cysteine methyltransferase"/>
    <property type="match status" value="1"/>
</dbReference>
<sequence>MDPLKLNKLDEAIISSPLGAIQVLGDENGVQSILFLEDAKPFTEDIPKSLSIAVQELTDYFTKKTKDFTFKLNPQGTEFQQKVWQQLCTIPFSKTSSYLDMAKALGDPKVIRAAASANGKNPISIVIPCHRVIGSDGSMTGYAGGIWRKEWLLNHESAVTQGTLF</sequence>
<organism evidence="12 13">
    <name type="scientific">Croceibacter atlanticus (strain ATCC BAA-628 / JCM 21780 / CIP 108009 / IAM 15332 / KCTC 12090 / HTCC2559)</name>
    <dbReference type="NCBI Taxonomy" id="216432"/>
    <lineage>
        <taxon>Bacteria</taxon>
        <taxon>Pseudomonadati</taxon>
        <taxon>Bacteroidota</taxon>
        <taxon>Flavobacteriia</taxon>
        <taxon>Flavobacteriales</taxon>
        <taxon>Flavobacteriaceae</taxon>
        <taxon>Croceibacter</taxon>
    </lineage>
</organism>
<comment type="function">
    <text evidence="9">Involved in the cellular defense against the biological effects of O6-methylguanine (O6-MeG) and O4-methylthymine (O4-MeT) in DNA. Repairs the methylated nucleobase in DNA by stoichiometrically transferring the methyl group to a cysteine residue in the enzyme. This is a suicide reaction: the enzyme is irreversibly inactivated.</text>
</comment>
<dbReference type="PANTHER" id="PTHR10815:SF13">
    <property type="entry name" value="METHYLATED-DNA--PROTEIN-CYSTEINE METHYLTRANSFERASE"/>
    <property type="match status" value="1"/>
</dbReference>